<evidence type="ECO:0000313" key="3">
    <source>
        <dbReference type="EMBL" id="EGC68525.1"/>
    </source>
</evidence>
<sequence>MFLAFLIVFDESGVPLIEVSQMLKALNQRKEVILAKGAKKSSGPFYCPGCQKEVILRQGPKRQSHFAHQAITDCQTYSEGETKEHLEAKQLLFEWYQEMDIELEAYLPQLKQRPDLCYKNIAVEVQCSSLKFSRFLERTSTYLANGYQPWWILGTKMYPKRHWSLLAKACCTYPSTGFCLWLIDTRNQALVRLHQIKWHYQEGVISRRSAIQKGEPYRKETLRPLYEADESDTHHSIEWVAVDYRLWVIRKLRNRLPKIREIQEIVYPLNGNVSQLPLWCYCESRFGFLFEHHILIFRFLYLSECPISFEQWLIQLRKLHWQWCFPLLDQREILREIFQECQYLENSVSFSSQ</sequence>
<dbReference type="Proteomes" id="UP000004835">
    <property type="component" value="Unassembled WGS sequence"/>
</dbReference>
<organism evidence="3 4">
    <name type="scientific">Enterococcus casseliflavus ATCC 12755</name>
    <dbReference type="NCBI Taxonomy" id="888066"/>
    <lineage>
        <taxon>Bacteria</taxon>
        <taxon>Bacillati</taxon>
        <taxon>Bacillota</taxon>
        <taxon>Bacilli</taxon>
        <taxon>Lactobacillales</taxon>
        <taxon>Enterococcaceae</taxon>
        <taxon>Enterococcus</taxon>
    </lineage>
</organism>
<dbReference type="InterPro" id="IPR010330">
    <property type="entry name" value="CoiA_nuc"/>
</dbReference>
<dbReference type="AlphaFoldDB" id="F0EN13"/>
<dbReference type="Pfam" id="PF06054">
    <property type="entry name" value="CoiA_nuc"/>
    <property type="match status" value="1"/>
</dbReference>
<dbReference type="InterPro" id="IPR057253">
    <property type="entry name" value="CoiA-like_N"/>
</dbReference>
<feature type="domain" description="Competence protein CoiA-like N-terminal" evidence="2">
    <location>
        <begin position="39"/>
        <end position="76"/>
    </location>
</feature>
<proteinExistence type="predicted"/>
<name>F0EN13_ENTCA</name>
<protein>
    <submittedName>
        <fullName evidence="3">Competence protein CoiA-like protein</fullName>
    </submittedName>
</protein>
<evidence type="ECO:0000313" key="4">
    <source>
        <dbReference type="Proteomes" id="UP000004835"/>
    </source>
</evidence>
<evidence type="ECO:0000259" key="2">
    <source>
        <dbReference type="Pfam" id="PF25164"/>
    </source>
</evidence>
<accession>F0EN13</accession>
<dbReference type="EMBL" id="AEWT01000027">
    <property type="protein sequence ID" value="EGC68525.1"/>
    <property type="molecule type" value="Genomic_DNA"/>
</dbReference>
<comment type="caution">
    <text evidence="3">The sequence shown here is derived from an EMBL/GenBank/DDBJ whole genome shotgun (WGS) entry which is preliminary data.</text>
</comment>
<dbReference type="Pfam" id="PF25164">
    <property type="entry name" value="CoiA_N"/>
    <property type="match status" value="1"/>
</dbReference>
<reference evidence="3 4" key="1">
    <citation type="submission" date="2011-01" db="EMBL/GenBank/DDBJ databases">
        <authorList>
            <person name="Muzny D."/>
            <person name="Qin X."/>
            <person name="Deng J."/>
            <person name="Jiang H."/>
            <person name="Liu Y."/>
            <person name="Qu J."/>
            <person name="Song X.-Z."/>
            <person name="Zhang L."/>
            <person name="Thornton R."/>
            <person name="Coyle M."/>
            <person name="Francisco L."/>
            <person name="Jackson L."/>
            <person name="Javaid M."/>
            <person name="Korchina V."/>
            <person name="Kovar C."/>
            <person name="Mata R."/>
            <person name="Mathew T."/>
            <person name="Ngo R."/>
            <person name="Nguyen L."/>
            <person name="Nguyen N."/>
            <person name="Okwuonu G."/>
            <person name="Ongeri F."/>
            <person name="Pham C."/>
            <person name="Simmons D."/>
            <person name="Wilczek-Boney K."/>
            <person name="Hale W."/>
            <person name="Jakkamsetti A."/>
            <person name="Pham P."/>
            <person name="Ruth R."/>
            <person name="San Lucas F."/>
            <person name="Warren J."/>
            <person name="Zhang J."/>
            <person name="Zhao Z."/>
            <person name="Zhou C."/>
            <person name="Zhu D."/>
            <person name="Lee S."/>
            <person name="Bess C."/>
            <person name="Blankenburg K."/>
            <person name="Forbes L."/>
            <person name="Fu Q."/>
            <person name="Gubbala S."/>
            <person name="Hirani K."/>
            <person name="Jayaseelan J.C."/>
            <person name="Lara F."/>
            <person name="Munidasa M."/>
            <person name="Palculict T."/>
            <person name="Patil S."/>
            <person name="Pu L.-L."/>
            <person name="Saada N."/>
            <person name="Tang L."/>
            <person name="Weissenberger G."/>
            <person name="Zhu Y."/>
            <person name="Hemphill L."/>
            <person name="Shang Y."/>
            <person name="Youmans B."/>
            <person name="Ayvaz T."/>
            <person name="Ross M."/>
            <person name="Santibanez J."/>
            <person name="Aqrawi P."/>
            <person name="Gross S."/>
            <person name="Joshi V."/>
            <person name="Fowler G."/>
            <person name="Nazareth L."/>
            <person name="Reid J."/>
            <person name="Worley K."/>
            <person name="Petrosino J."/>
            <person name="Highlander S."/>
            <person name="Gibbs R."/>
        </authorList>
    </citation>
    <scope>NUCLEOTIDE SEQUENCE [LARGE SCALE GENOMIC DNA]</scope>
    <source>
        <strain evidence="3 4">ATCC 12755</strain>
    </source>
</reference>
<evidence type="ECO:0000259" key="1">
    <source>
        <dbReference type="Pfam" id="PF06054"/>
    </source>
</evidence>
<dbReference type="HOGENOM" id="CLU_057999_1_1_9"/>
<feature type="domain" description="Competence protein CoiA nuclease-like" evidence="1">
    <location>
        <begin position="81"/>
        <end position="212"/>
    </location>
</feature>
<gene>
    <name evidence="3" type="ORF">HMPREF9087_2805</name>
</gene>